<reference evidence="4" key="2">
    <citation type="submission" date="2015-06" db="UniProtKB">
        <authorList>
            <consortium name="EnsemblMetazoa"/>
        </authorList>
    </citation>
    <scope>IDENTIFICATION</scope>
</reference>
<comment type="subcellular location">
    <subcellularLocation>
        <location evidence="2">Golgi apparatus membrane</location>
        <topology evidence="2">Single-pass type II membrane protein</topology>
    </subcellularLocation>
</comment>
<dbReference type="GO" id="GO:0000139">
    <property type="term" value="C:Golgi membrane"/>
    <property type="evidence" value="ECO:0007669"/>
    <property type="project" value="UniProtKB-SubCell"/>
</dbReference>
<keyword evidence="5" id="KW-1185">Reference proteome</keyword>
<reference evidence="5" key="1">
    <citation type="submission" date="2011-08" db="EMBL/GenBank/DDBJ databases">
        <authorList>
            <person name="Rombauts S."/>
        </authorList>
    </citation>
    <scope>NUCLEOTIDE SEQUENCE</scope>
    <source>
        <strain evidence="5">London</strain>
    </source>
</reference>
<accession>T1KGM9</accession>
<dbReference type="Proteomes" id="UP000015104">
    <property type="component" value="Unassembled WGS sequence"/>
</dbReference>
<dbReference type="PANTHER" id="PTHR11675">
    <property type="entry name" value="N-ACETYLGALACTOSAMINYLTRANSFERASE"/>
    <property type="match status" value="1"/>
</dbReference>
<keyword evidence="2" id="KW-0808">Transferase</keyword>
<evidence type="ECO:0000313" key="4">
    <source>
        <dbReference type="EnsemblMetazoa" id="tetur11g01370.1"/>
    </source>
</evidence>
<dbReference type="InterPro" id="IPR035992">
    <property type="entry name" value="Ricin_B-like_lectins"/>
</dbReference>
<comment type="cofactor">
    <cofactor evidence="2">
        <name>Mn(2+)</name>
        <dbReference type="ChEBI" id="CHEBI:29035"/>
    </cofactor>
</comment>
<organism evidence="4 5">
    <name type="scientific">Tetranychus urticae</name>
    <name type="common">Two-spotted spider mite</name>
    <dbReference type="NCBI Taxonomy" id="32264"/>
    <lineage>
        <taxon>Eukaryota</taxon>
        <taxon>Metazoa</taxon>
        <taxon>Ecdysozoa</taxon>
        <taxon>Arthropoda</taxon>
        <taxon>Chelicerata</taxon>
        <taxon>Arachnida</taxon>
        <taxon>Acari</taxon>
        <taxon>Acariformes</taxon>
        <taxon>Trombidiformes</taxon>
        <taxon>Prostigmata</taxon>
        <taxon>Eleutherengona</taxon>
        <taxon>Raphignathae</taxon>
        <taxon>Tetranychoidea</taxon>
        <taxon>Tetranychidae</taxon>
        <taxon>Tetranychus</taxon>
    </lineage>
</organism>
<sequence length="390" mass="44893">MNCLGSSGINCVGEESIENDLSNLNSDNLILNETPIPFFYLLNQINLKSGDRQVSCYREDSMFNKKKLFYCICVKIADQMKNARRNVIQVNYLQPALSLFFIMKLGQLYYELFIVLSKPHQGLFLRRLFLLMMLVNEVRISDLINCNIFHFPIKLIHFILLLSSIDYLGKKLEDYVVNLPVPVHVLRTGNRSGLIRARLLGASHVKGQVITFLDAHSECSKGWLEPLLARTREDRTRVVCPIIDVINSLEIVTCSHVGQVFRKSTSHTFPADVWLDEWKDFYYAINPAAKKVNKGDTKGRKELREKLKCKSFRWYLENVYPESQMPLDYYSLGEIRNVAINHCLDTFGRKRGANAVMSQCHGHMHMDIFHLNASIVTKCSQIDIKTSTFQ</sequence>
<evidence type="ECO:0000256" key="2">
    <source>
        <dbReference type="RuleBase" id="RU361242"/>
    </source>
</evidence>
<dbReference type="GO" id="GO:0030246">
    <property type="term" value="F:carbohydrate binding"/>
    <property type="evidence" value="ECO:0007669"/>
    <property type="project" value="UniProtKB-KW"/>
</dbReference>
<dbReference type="HOGENOM" id="CLU_013477_0_0_1"/>
<dbReference type="Gene3D" id="2.80.10.50">
    <property type="match status" value="1"/>
</dbReference>
<keyword evidence="2" id="KW-0333">Golgi apparatus</keyword>
<evidence type="ECO:0000256" key="1">
    <source>
        <dbReference type="ARBA" id="ARBA00023157"/>
    </source>
</evidence>
<proteinExistence type="inferred from homology"/>
<dbReference type="Pfam" id="PF00535">
    <property type="entry name" value="Glycos_transf_2"/>
    <property type="match status" value="1"/>
</dbReference>
<dbReference type="Gene3D" id="3.90.550.10">
    <property type="entry name" value="Spore Coat Polysaccharide Biosynthesis Protein SpsA, Chain A"/>
    <property type="match status" value="2"/>
</dbReference>
<evidence type="ECO:0000259" key="3">
    <source>
        <dbReference type="Pfam" id="PF00535"/>
    </source>
</evidence>
<dbReference type="SUPFAM" id="SSF53448">
    <property type="entry name" value="Nucleotide-diphospho-sugar transferases"/>
    <property type="match status" value="1"/>
</dbReference>
<dbReference type="EC" id="2.4.1.-" evidence="2"/>
<keyword evidence="1 2" id="KW-1015">Disulfide bond</keyword>
<dbReference type="InterPro" id="IPR029044">
    <property type="entry name" value="Nucleotide-diphossugar_trans"/>
</dbReference>
<dbReference type="EnsemblMetazoa" id="tetur11g01370.1">
    <property type="protein sequence ID" value="tetur11g01370.1"/>
    <property type="gene ID" value="tetur11g01370"/>
</dbReference>
<dbReference type="AlphaFoldDB" id="T1KGM9"/>
<dbReference type="EMBL" id="CAEY01000068">
    <property type="status" value="NOT_ANNOTATED_CDS"/>
    <property type="molecule type" value="Genomic_DNA"/>
</dbReference>
<dbReference type="SUPFAM" id="SSF50370">
    <property type="entry name" value="Ricin B-like lectins"/>
    <property type="match status" value="1"/>
</dbReference>
<dbReference type="PANTHER" id="PTHR11675:SF101">
    <property type="entry name" value="POLYPEPTIDE N-ACETYLGALACTOSAMINYLTRANSFERASE 5"/>
    <property type="match status" value="1"/>
</dbReference>
<keyword evidence="2" id="KW-0430">Lectin</keyword>
<dbReference type="eggNOG" id="KOG3736">
    <property type="taxonomic scope" value="Eukaryota"/>
</dbReference>
<dbReference type="GO" id="GO:0006493">
    <property type="term" value="P:protein O-linked glycosylation"/>
    <property type="evidence" value="ECO:0007669"/>
    <property type="project" value="TreeGrafter"/>
</dbReference>
<keyword evidence="2" id="KW-0464">Manganese</keyword>
<comment type="pathway">
    <text evidence="2">Protein modification; protein glycosylation.</text>
</comment>
<dbReference type="GO" id="GO:0004653">
    <property type="term" value="F:polypeptide N-acetylgalactosaminyltransferase activity"/>
    <property type="evidence" value="ECO:0007669"/>
    <property type="project" value="TreeGrafter"/>
</dbReference>
<feature type="domain" description="Glycosyltransferase 2-like" evidence="3">
    <location>
        <begin position="164"/>
        <end position="248"/>
    </location>
</feature>
<evidence type="ECO:0000313" key="5">
    <source>
        <dbReference type="Proteomes" id="UP000015104"/>
    </source>
</evidence>
<protein>
    <recommendedName>
        <fullName evidence="2">Polypeptide N-acetylgalactosaminyltransferase</fullName>
        <ecNumber evidence="2">2.4.1.-</ecNumber>
    </recommendedName>
    <alternativeName>
        <fullName evidence="2">Protein-UDP acetylgalactosaminyltransferase</fullName>
    </alternativeName>
</protein>
<dbReference type="UniPathway" id="UPA00378"/>
<keyword evidence="2" id="KW-0328">Glycosyltransferase</keyword>
<dbReference type="InterPro" id="IPR001173">
    <property type="entry name" value="Glyco_trans_2-like"/>
</dbReference>
<comment type="similarity">
    <text evidence="2">Belongs to the glycosyltransferase 2 family. GalNAc-T subfamily.</text>
</comment>
<name>T1KGM9_TETUR</name>